<evidence type="ECO:0000313" key="2">
    <source>
        <dbReference type="Proteomes" id="UP001057375"/>
    </source>
</evidence>
<dbReference type="Proteomes" id="UP001057375">
    <property type="component" value="Unassembled WGS sequence"/>
</dbReference>
<accession>A0ABQ5KW06</accession>
<gene>
    <name evidence="1" type="ORF">ADUPG1_009561</name>
</gene>
<sequence>MRGSESCGFPLISTIALFQHQIEISYNSRYYQIFRQLESPNDRLFAINTYSLRLFILPLPLPDSVIKSVHFSPNEDYLCINFTQSSERMNHLVLFDLIHALSYQQSPFVLISPEQYGLERSRNCEIIIPSSFDLHEHPVLIIFQPFLPNFRLINVVSGEIEKIVEVGSYIRSGFSTFDDQICLLVNPSNSSSSSILIFSSDGSLLGHNSSLDTTYIRCTFHPNRDIILCEDRYSVKFRSVSAILDLGDEDSSGLGPPMAIQRYSFSPVDGKYIVGLRKRTLYPFIVSASSRIVLSFDQRLKDSVPYFLTESIVAFTQRQSLILVSLPWDTDSSHDKSTFSCSIPGFMRMFHLPGLCKEECVMTCERSETFDRYIRTISPGDDEVNIYDLVANLDL</sequence>
<proteinExistence type="predicted"/>
<dbReference type="EMBL" id="BQXS01011272">
    <property type="protein sequence ID" value="GKT36633.1"/>
    <property type="molecule type" value="Genomic_DNA"/>
</dbReference>
<protein>
    <submittedName>
        <fullName evidence="1">Uncharacterized protein</fullName>
    </submittedName>
</protein>
<name>A0ABQ5KW06_9EUKA</name>
<comment type="caution">
    <text evidence="1">The sequence shown here is derived from an EMBL/GenBank/DDBJ whole genome shotgun (WGS) entry which is preliminary data.</text>
</comment>
<organism evidence="1 2">
    <name type="scientific">Aduncisulcus paluster</name>
    <dbReference type="NCBI Taxonomy" id="2918883"/>
    <lineage>
        <taxon>Eukaryota</taxon>
        <taxon>Metamonada</taxon>
        <taxon>Carpediemonas-like organisms</taxon>
        <taxon>Aduncisulcus</taxon>
    </lineage>
</organism>
<feature type="non-terminal residue" evidence="1">
    <location>
        <position position="395"/>
    </location>
</feature>
<dbReference type="SUPFAM" id="SSF69322">
    <property type="entry name" value="Tricorn protease domain 2"/>
    <property type="match status" value="1"/>
</dbReference>
<keyword evidence="2" id="KW-1185">Reference proteome</keyword>
<reference evidence="1" key="1">
    <citation type="submission" date="2022-03" db="EMBL/GenBank/DDBJ databases">
        <title>Draft genome sequence of Aduncisulcus paluster, a free-living microaerophilic Fornicata.</title>
        <authorList>
            <person name="Yuyama I."/>
            <person name="Kume K."/>
            <person name="Tamura T."/>
            <person name="Inagaki Y."/>
            <person name="Hashimoto T."/>
        </authorList>
    </citation>
    <scope>NUCLEOTIDE SEQUENCE</scope>
    <source>
        <strain evidence="1">NY0171</strain>
    </source>
</reference>
<evidence type="ECO:0000313" key="1">
    <source>
        <dbReference type="EMBL" id="GKT36633.1"/>
    </source>
</evidence>